<keyword evidence="1" id="KW-0472">Membrane</keyword>
<sequence>MIELLLLKIPILGSKIIDFDSFFEMLIRFSINLIVAFIVIRKIYYPIHKRKDYLFTYFLFNILIFFVCILLNGVKLKLGFAFGLFAIFGILRYRTEQLPIKEMTYLFMIIAIAIVNSLSDQKVSLAELLLVNGTIVLATYLLEKVFLLKHESRKEIVYEKIENVKPENHKLLIADLKDRTGLNIHQVQIGRIDFLKDTVRIIVFYYEDENSNVSIENTFISNKNE</sequence>
<dbReference type="InterPro" id="IPR032531">
    <property type="entry name" value="DUF4956"/>
</dbReference>
<keyword evidence="1" id="KW-1133">Transmembrane helix</keyword>
<dbReference type="EMBL" id="SETE01000008">
    <property type="protein sequence ID" value="RYM31438.1"/>
    <property type="molecule type" value="Genomic_DNA"/>
</dbReference>
<name>A0A4Q4KFE8_9FLAO</name>
<keyword evidence="1" id="KW-0812">Transmembrane</keyword>
<accession>A0A4Q4KFE8</accession>
<evidence type="ECO:0000313" key="2">
    <source>
        <dbReference type="EMBL" id="RYM31438.1"/>
    </source>
</evidence>
<comment type="caution">
    <text evidence="2">The sequence shown here is derived from an EMBL/GenBank/DDBJ whole genome shotgun (WGS) entry which is preliminary data.</text>
</comment>
<keyword evidence="3" id="KW-1185">Reference proteome</keyword>
<dbReference type="Proteomes" id="UP000293952">
    <property type="component" value="Unassembled WGS sequence"/>
</dbReference>
<evidence type="ECO:0000256" key="1">
    <source>
        <dbReference type="SAM" id="Phobius"/>
    </source>
</evidence>
<gene>
    <name evidence="2" type="ORF">ERX46_16140</name>
</gene>
<reference evidence="2 3" key="1">
    <citation type="submission" date="2019-02" db="EMBL/GenBank/DDBJ databases">
        <title>Genome sequence of the sea-ice species Brumimicrobium glaciale.</title>
        <authorList>
            <person name="Bowman J.P."/>
        </authorList>
    </citation>
    <scope>NUCLEOTIDE SEQUENCE [LARGE SCALE GENOMIC DNA]</scope>
    <source>
        <strain evidence="2 3">IC156</strain>
    </source>
</reference>
<dbReference type="RefSeq" id="WP_130094902.1">
    <property type="nucleotide sequence ID" value="NZ_SETE01000008.1"/>
</dbReference>
<feature type="transmembrane region" description="Helical" evidence="1">
    <location>
        <begin position="78"/>
        <end position="95"/>
    </location>
</feature>
<organism evidence="2 3">
    <name type="scientific">Brumimicrobium glaciale</name>
    <dbReference type="NCBI Taxonomy" id="200475"/>
    <lineage>
        <taxon>Bacteria</taxon>
        <taxon>Pseudomonadati</taxon>
        <taxon>Bacteroidota</taxon>
        <taxon>Flavobacteriia</taxon>
        <taxon>Flavobacteriales</taxon>
        <taxon>Crocinitomicaceae</taxon>
        <taxon>Brumimicrobium</taxon>
    </lineage>
</organism>
<dbReference type="OrthoDB" id="154078at2"/>
<feature type="transmembrane region" description="Helical" evidence="1">
    <location>
        <begin position="125"/>
        <end position="142"/>
    </location>
</feature>
<dbReference type="AlphaFoldDB" id="A0A4Q4KFE8"/>
<protein>
    <submittedName>
        <fullName evidence="2">DUF4956 domain-containing protein</fullName>
    </submittedName>
</protein>
<feature type="transmembrane region" description="Helical" evidence="1">
    <location>
        <begin position="52"/>
        <end position="72"/>
    </location>
</feature>
<evidence type="ECO:0000313" key="3">
    <source>
        <dbReference type="Proteomes" id="UP000293952"/>
    </source>
</evidence>
<dbReference type="Pfam" id="PF16316">
    <property type="entry name" value="DUF4956"/>
    <property type="match status" value="1"/>
</dbReference>
<feature type="transmembrane region" description="Helical" evidence="1">
    <location>
        <begin position="22"/>
        <end position="40"/>
    </location>
</feature>
<proteinExistence type="predicted"/>
<feature type="transmembrane region" description="Helical" evidence="1">
    <location>
        <begin position="102"/>
        <end position="119"/>
    </location>
</feature>